<comment type="caution">
    <text evidence="3">The sequence shown here is derived from an EMBL/GenBank/DDBJ whole genome shotgun (WGS) entry which is preliminary data.</text>
</comment>
<organism evidence="3 4">
    <name type="scientific">Eragrostis curvula</name>
    <name type="common">weeping love grass</name>
    <dbReference type="NCBI Taxonomy" id="38414"/>
    <lineage>
        <taxon>Eukaryota</taxon>
        <taxon>Viridiplantae</taxon>
        <taxon>Streptophyta</taxon>
        <taxon>Embryophyta</taxon>
        <taxon>Tracheophyta</taxon>
        <taxon>Spermatophyta</taxon>
        <taxon>Magnoliopsida</taxon>
        <taxon>Liliopsida</taxon>
        <taxon>Poales</taxon>
        <taxon>Poaceae</taxon>
        <taxon>PACMAD clade</taxon>
        <taxon>Chloridoideae</taxon>
        <taxon>Eragrostideae</taxon>
        <taxon>Eragrostidinae</taxon>
        <taxon>Eragrostis</taxon>
    </lineage>
</organism>
<evidence type="ECO:0000313" key="3">
    <source>
        <dbReference type="EMBL" id="TVU43928.1"/>
    </source>
</evidence>
<feature type="compositionally biased region" description="Basic and acidic residues" evidence="1">
    <location>
        <begin position="55"/>
        <end position="65"/>
    </location>
</feature>
<dbReference type="Pfam" id="PF01764">
    <property type="entry name" value="Lipase_3"/>
    <property type="match status" value="1"/>
</dbReference>
<dbReference type="GO" id="GO:0006629">
    <property type="term" value="P:lipid metabolic process"/>
    <property type="evidence" value="ECO:0007669"/>
    <property type="project" value="InterPro"/>
</dbReference>
<feature type="domain" description="Fungal lipase-type" evidence="2">
    <location>
        <begin position="264"/>
        <end position="400"/>
    </location>
</feature>
<dbReference type="AlphaFoldDB" id="A0A5J9W719"/>
<dbReference type="InterPro" id="IPR029058">
    <property type="entry name" value="AB_hydrolase_fold"/>
</dbReference>
<name>A0A5J9W719_9POAL</name>
<dbReference type="SUPFAM" id="SSF53474">
    <property type="entry name" value="alpha/beta-Hydrolases"/>
    <property type="match status" value="1"/>
</dbReference>
<gene>
    <name evidence="3" type="ORF">EJB05_03349</name>
</gene>
<keyword evidence="4" id="KW-1185">Reference proteome</keyword>
<dbReference type="OrthoDB" id="438440at2759"/>
<proteinExistence type="predicted"/>
<feature type="region of interest" description="Disordered" evidence="1">
    <location>
        <begin position="526"/>
        <end position="555"/>
    </location>
</feature>
<reference evidence="3 4" key="1">
    <citation type="journal article" date="2019" name="Sci. Rep.">
        <title>A high-quality genome of Eragrostis curvula grass provides insights into Poaceae evolution and supports new strategies to enhance forage quality.</title>
        <authorList>
            <person name="Carballo J."/>
            <person name="Santos B.A.C.M."/>
            <person name="Zappacosta D."/>
            <person name="Garbus I."/>
            <person name="Selva J.P."/>
            <person name="Gallo C.A."/>
            <person name="Diaz A."/>
            <person name="Albertini E."/>
            <person name="Caccamo M."/>
            <person name="Echenique V."/>
        </authorList>
    </citation>
    <scope>NUCLEOTIDE SEQUENCE [LARGE SCALE GENOMIC DNA]</scope>
    <source>
        <strain evidence="4">cv. Victoria</strain>
        <tissue evidence="3">Leaf</tissue>
    </source>
</reference>
<dbReference type="PANTHER" id="PTHR46023:SF2">
    <property type="entry name" value="LIPASE FAMILY PROTEIN, EXPRESSED"/>
    <property type="match status" value="1"/>
</dbReference>
<protein>
    <recommendedName>
        <fullName evidence="2">Fungal lipase-type domain-containing protein</fullName>
    </recommendedName>
</protein>
<dbReference type="Gramene" id="TVU43928">
    <property type="protein sequence ID" value="TVU43928"/>
    <property type="gene ID" value="EJB05_03349"/>
</dbReference>
<dbReference type="PANTHER" id="PTHR46023">
    <property type="entry name" value="LIPASE CLASS 3 PROTEIN-LIKE"/>
    <property type="match status" value="1"/>
</dbReference>
<evidence type="ECO:0000256" key="1">
    <source>
        <dbReference type="SAM" id="MobiDB-lite"/>
    </source>
</evidence>
<accession>A0A5J9W719</accession>
<evidence type="ECO:0000313" key="4">
    <source>
        <dbReference type="Proteomes" id="UP000324897"/>
    </source>
</evidence>
<feature type="region of interest" description="Disordered" evidence="1">
    <location>
        <begin position="31"/>
        <end position="70"/>
    </location>
</feature>
<dbReference type="CDD" id="cd00519">
    <property type="entry name" value="Lipase_3"/>
    <property type="match status" value="1"/>
</dbReference>
<dbReference type="Gene3D" id="3.40.50.1820">
    <property type="entry name" value="alpha/beta hydrolase"/>
    <property type="match status" value="1"/>
</dbReference>
<dbReference type="InterPro" id="IPR002921">
    <property type="entry name" value="Fungal_lipase-type"/>
</dbReference>
<dbReference type="Proteomes" id="UP000324897">
    <property type="component" value="Chromosome 5"/>
</dbReference>
<sequence length="637" mass="69309">MPAAVAAAAAAAASGGAILLYLLLTCRPQPAPDAEREEEQAPLLSGSGAAQGRDAGSEREEEPWPDKAPVGCCEATTVAARTARRTWELTVGRWGLHGIAFGIKRHMKRQLLALSALRTATALGSWHLHCRNQTDVLCTRGLIVLGLTYNVVDLYLRMEVQVGIWEEIEVAGIDDACLKRDGDLQHEYSGNDCRQLKGPEACSEVSSLLEYLKLCMFFSKKTFSAFLKFGGYNQEDILIYKARPRLMQPSFALVCDKRTKSFMLFIRGAISTKERLTAATAAEVPFHHIILSDRQISNVVLGYAHCGMLVAARWIAALVIPHLQSKVQEFPDFQIKVIGHSMGAGIGAILTYILHERHEFSSCTCLAFAPPACMTWELAESGKDFITSLVNRNDVVPAFSKVSSESLRSEVLVSSKLDDAQDQSLFATISQRVAFIKSHVLSISHSTGKIADHGSSITEPLLKDAADVIQPAANGHNTDCSQNSDESVILVSKEDVIIVKSAASGLPLQEGSDNNDGLETQQQSLPANGEVAPKQNGTSKDKQKEPLSASGSRQFFPPGRIIHMVAQAPPDSDPGEGTSSNEIIGIYETPRDLYGKIRLAPNMIKEHYMPSYISTMESLLEQLQKDDNGVCTTSNEL</sequence>
<dbReference type="EMBL" id="RWGY01000004">
    <property type="protein sequence ID" value="TVU43928.1"/>
    <property type="molecule type" value="Genomic_DNA"/>
</dbReference>
<evidence type="ECO:0000259" key="2">
    <source>
        <dbReference type="Pfam" id="PF01764"/>
    </source>
</evidence>